<keyword evidence="2 6" id="KW-0819">tRNA processing</keyword>
<evidence type="ECO:0000313" key="8">
    <source>
        <dbReference type="EMBL" id="MBR9970401.1"/>
    </source>
</evidence>
<dbReference type="GO" id="GO:0032267">
    <property type="term" value="F:tRNA(Ile)-lysidine synthase activity"/>
    <property type="evidence" value="ECO:0007669"/>
    <property type="project" value="UniProtKB-EC"/>
</dbReference>
<evidence type="ECO:0000256" key="4">
    <source>
        <dbReference type="ARBA" id="ARBA00022840"/>
    </source>
</evidence>
<sequence length="444" mass="48327">MHERLLFGMKALSPPEFSALMERLGPFEPAPRLAVAVSGGADSLAATLLAAHWAHERGGQVVALTVDHRLRPNSTAEAVLVGRWLANHGIEHHILPWLGDKPAADLQAQARAARYALLEQWCRATGIVHVVLAHHQDDQAETFLLRLARGSGLEGLSAMADIRHGPHLRWLRPLLGIAKGRLLVTLRDWDQDWVDDPSNSDPRHARVRLRLLAGTLAAEGLESARLAETAARLGLSRDALERDLADALVRWGRIHPAGFAWVDDQAWRILPEDLALRLLTRLLRSFGGEAMSPRLERSQGLLQRLRRGQGGTLAGCRVVPQGDGQILFCREAGRMAPPMAAPPGAAIHWDGRFRAVLPADLPAGLELGGLGPQGWGQVAKSLGRRALPAVPAVVRPTIPALFDQDGVFAAPYLGYNRGTESLLSAPWIWAAPRRPLTEIAHCLV</sequence>
<evidence type="ECO:0000256" key="2">
    <source>
        <dbReference type="ARBA" id="ARBA00022694"/>
    </source>
</evidence>
<dbReference type="InterPro" id="IPR011063">
    <property type="entry name" value="TilS/TtcA_N"/>
</dbReference>
<protein>
    <recommendedName>
        <fullName evidence="6">tRNA(Ile)-lysidine synthase</fullName>
        <ecNumber evidence="6">6.3.4.19</ecNumber>
    </recommendedName>
    <alternativeName>
        <fullName evidence="6">tRNA(Ile)-2-lysyl-cytidine synthase</fullName>
    </alternativeName>
    <alternativeName>
        <fullName evidence="6">tRNA(Ile)-lysidine synthetase</fullName>
    </alternativeName>
</protein>
<evidence type="ECO:0000256" key="5">
    <source>
        <dbReference type="ARBA" id="ARBA00048539"/>
    </source>
</evidence>
<gene>
    <name evidence="6 8" type="primary">tilS</name>
    <name evidence="8" type="ORF">KEC16_01580</name>
</gene>
<dbReference type="InterPro" id="IPR012094">
    <property type="entry name" value="tRNA_Ile_lys_synt"/>
</dbReference>
<feature type="binding site" evidence="6">
    <location>
        <begin position="38"/>
        <end position="43"/>
    </location>
    <ligand>
        <name>ATP</name>
        <dbReference type="ChEBI" id="CHEBI:30616"/>
    </ligand>
</feature>
<dbReference type="EMBL" id="JAGTUF010000001">
    <property type="protein sequence ID" value="MBR9970401.1"/>
    <property type="molecule type" value="Genomic_DNA"/>
</dbReference>
<comment type="domain">
    <text evidence="6">The N-terminal region contains the highly conserved SGGXDS motif, predicted to be a P-loop motif involved in ATP binding.</text>
</comment>
<name>A0ABS5I7J6_9PROT</name>
<dbReference type="Pfam" id="PF01171">
    <property type="entry name" value="ATP_bind_3"/>
    <property type="match status" value="1"/>
</dbReference>
<dbReference type="Proteomes" id="UP000680714">
    <property type="component" value="Unassembled WGS sequence"/>
</dbReference>
<keyword evidence="1 6" id="KW-0436">Ligase</keyword>
<keyword evidence="9" id="KW-1185">Reference proteome</keyword>
<dbReference type="NCBIfam" id="TIGR02432">
    <property type="entry name" value="lysidine_TilS_N"/>
    <property type="match status" value="1"/>
</dbReference>
<dbReference type="RefSeq" id="WP_211545897.1">
    <property type="nucleotide sequence ID" value="NZ_JAGTUF010000001.1"/>
</dbReference>
<dbReference type="SUPFAM" id="SSF52402">
    <property type="entry name" value="Adenine nucleotide alpha hydrolases-like"/>
    <property type="match status" value="1"/>
</dbReference>
<dbReference type="CDD" id="cd01992">
    <property type="entry name" value="TilS_N"/>
    <property type="match status" value="1"/>
</dbReference>
<dbReference type="PANTHER" id="PTHR43033:SF5">
    <property type="entry name" value="TRNA(ILE)-LYSIDINE SYNTHETASE"/>
    <property type="match status" value="1"/>
</dbReference>
<comment type="subcellular location">
    <subcellularLocation>
        <location evidence="6">Cytoplasm</location>
    </subcellularLocation>
</comment>
<comment type="function">
    <text evidence="6">Ligates lysine onto the cytidine present at position 34 of the AUA codon-specific tRNA(Ile) that contains the anticodon CAU, in an ATP-dependent manner. Cytidine is converted to lysidine, thus changing the amino acid specificity of the tRNA from methionine to isoleucine.</text>
</comment>
<dbReference type="HAMAP" id="MF_01161">
    <property type="entry name" value="tRNA_Ile_lys_synt"/>
    <property type="match status" value="1"/>
</dbReference>
<comment type="similarity">
    <text evidence="6">Belongs to the tRNA(Ile)-lysidine synthase family.</text>
</comment>
<evidence type="ECO:0000259" key="7">
    <source>
        <dbReference type="Pfam" id="PF01171"/>
    </source>
</evidence>
<evidence type="ECO:0000256" key="1">
    <source>
        <dbReference type="ARBA" id="ARBA00022598"/>
    </source>
</evidence>
<dbReference type="InterPro" id="IPR012795">
    <property type="entry name" value="tRNA_Ile_lys_synt_N"/>
</dbReference>
<comment type="catalytic activity">
    <reaction evidence="5 6">
        <text>cytidine(34) in tRNA(Ile2) + L-lysine + ATP = lysidine(34) in tRNA(Ile2) + AMP + diphosphate + H(+)</text>
        <dbReference type="Rhea" id="RHEA:43744"/>
        <dbReference type="Rhea" id="RHEA-COMP:10625"/>
        <dbReference type="Rhea" id="RHEA-COMP:10670"/>
        <dbReference type="ChEBI" id="CHEBI:15378"/>
        <dbReference type="ChEBI" id="CHEBI:30616"/>
        <dbReference type="ChEBI" id="CHEBI:32551"/>
        <dbReference type="ChEBI" id="CHEBI:33019"/>
        <dbReference type="ChEBI" id="CHEBI:82748"/>
        <dbReference type="ChEBI" id="CHEBI:83665"/>
        <dbReference type="ChEBI" id="CHEBI:456215"/>
        <dbReference type="EC" id="6.3.4.19"/>
    </reaction>
</comment>
<dbReference type="PANTHER" id="PTHR43033">
    <property type="entry name" value="TRNA(ILE)-LYSIDINE SYNTHASE-RELATED"/>
    <property type="match status" value="1"/>
</dbReference>
<comment type="caution">
    <text evidence="8">The sequence shown here is derived from an EMBL/GenBank/DDBJ whole genome shotgun (WGS) entry which is preliminary data.</text>
</comment>
<dbReference type="Gene3D" id="3.40.50.620">
    <property type="entry name" value="HUPs"/>
    <property type="match status" value="1"/>
</dbReference>
<evidence type="ECO:0000256" key="6">
    <source>
        <dbReference type="HAMAP-Rule" id="MF_01161"/>
    </source>
</evidence>
<keyword evidence="6" id="KW-0963">Cytoplasm</keyword>
<dbReference type="EC" id="6.3.4.19" evidence="6"/>
<accession>A0ABS5I7J6</accession>
<keyword evidence="4 6" id="KW-0067">ATP-binding</keyword>
<evidence type="ECO:0000313" key="9">
    <source>
        <dbReference type="Proteomes" id="UP000680714"/>
    </source>
</evidence>
<evidence type="ECO:0000256" key="3">
    <source>
        <dbReference type="ARBA" id="ARBA00022741"/>
    </source>
</evidence>
<feature type="domain" description="tRNA(Ile)-lysidine/2-thiocytidine synthase N-terminal" evidence="7">
    <location>
        <begin position="33"/>
        <end position="210"/>
    </location>
</feature>
<organism evidence="8 9">
    <name type="scientific">Magnetospirillum sulfuroxidans</name>
    <dbReference type="NCBI Taxonomy" id="611300"/>
    <lineage>
        <taxon>Bacteria</taxon>
        <taxon>Pseudomonadati</taxon>
        <taxon>Pseudomonadota</taxon>
        <taxon>Alphaproteobacteria</taxon>
        <taxon>Rhodospirillales</taxon>
        <taxon>Rhodospirillaceae</taxon>
        <taxon>Magnetospirillum</taxon>
    </lineage>
</organism>
<reference evidence="8 9" key="1">
    <citation type="submission" date="2021-04" db="EMBL/GenBank/DDBJ databases">
        <title>Magnetospirillum sulfuroxidans sp. nov., a facultative chemolithoautotrophic sulfur-oxidizing alphaproteobacterium isolated from freshwater sediment and proposals for Paramagetospirillum gen. nov., and Magnetospirillaceae fam. nov.</title>
        <authorList>
            <person name="Koziaeva V."/>
            <person name="Geelhoed J.S."/>
            <person name="Sorokin D.Y."/>
            <person name="Grouzdev D.S."/>
        </authorList>
    </citation>
    <scope>NUCLEOTIDE SEQUENCE [LARGE SCALE GENOMIC DNA]</scope>
    <source>
        <strain evidence="8 9">J10</strain>
    </source>
</reference>
<keyword evidence="3 6" id="KW-0547">Nucleotide-binding</keyword>
<dbReference type="InterPro" id="IPR014729">
    <property type="entry name" value="Rossmann-like_a/b/a_fold"/>
</dbReference>
<proteinExistence type="inferred from homology"/>